<protein>
    <recommendedName>
        <fullName evidence="1">START domain-containing protein</fullName>
    </recommendedName>
</protein>
<dbReference type="InterPro" id="IPR028347">
    <property type="entry name" value="START_dom_prot"/>
</dbReference>
<reference evidence="2 3" key="1">
    <citation type="journal article" date="2020" name="Microorganisms">
        <title>Simultaneous Genome Sequencing of Prosthecochloris ethylica and Desulfuromonas acetoxidans within a Syntrophic Mixture Reveals Unique Pili and Protein Interactions.</title>
        <authorList>
            <person name="Kyndt J.A."/>
            <person name="Van Beeumen J.J."/>
            <person name="Meyer T.E."/>
        </authorList>
    </citation>
    <scope>NUCLEOTIDE SEQUENCE [LARGE SCALE GENOMIC DNA]</scope>
    <source>
        <strain evidence="2 3">N3</strain>
    </source>
</reference>
<dbReference type="PIRSF" id="PIRSF039033">
    <property type="entry name" value="START_dom"/>
    <property type="match status" value="1"/>
</dbReference>
<proteinExistence type="predicted"/>
<dbReference type="InterPro" id="IPR051213">
    <property type="entry name" value="START_lipid_transfer"/>
</dbReference>
<dbReference type="PROSITE" id="PS50848">
    <property type="entry name" value="START"/>
    <property type="match status" value="1"/>
</dbReference>
<dbReference type="PANTHER" id="PTHR19308">
    <property type="entry name" value="PHOSPHATIDYLCHOLINE TRANSFER PROTEIN"/>
    <property type="match status" value="1"/>
</dbReference>
<dbReference type="InterPro" id="IPR002913">
    <property type="entry name" value="START_lipid-bd_dom"/>
</dbReference>
<gene>
    <name evidence="2" type="ORF">INT08_01675</name>
</gene>
<accession>A0ABR9XPM4</accession>
<dbReference type="PANTHER" id="PTHR19308:SF14">
    <property type="entry name" value="START DOMAIN-CONTAINING PROTEIN"/>
    <property type="match status" value="1"/>
</dbReference>
<evidence type="ECO:0000259" key="1">
    <source>
        <dbReference type="PROSITE" id="PS50848"/>
    </source>
</evidence>
<dbReference type="Proteomes" id="UP000619838">
    <property type="component" value="Unassembled WGS sequence"/>
</dbReference>
<evidence type="ECO:0000313" key="2">
    <source>
        <dbReference type="EMBL" id="MBF0635894.1"/>
    </source>
</evidence>
<dbReference type="Pfam" id="PF01852">
    <property type="entry name" value="START"/>
    <property type="match status" value="1"/>
</dbReference>
<keyword evidence="3" id="KW-1185">Reference proteome</keyword>
<dbReference type="Gene3D" id="3.30.530.20">
    <property type="match status" value="1"/>
</dbReference>
<evidence type="ECO:0000313" key="3">
    <source>
        <dbReference type="Proteomes" id="UP000619838"/>
    </source>
</evidence>
<feature type="domain" description="START" evidence="1">
    <location>
        <begin position="48"/>
        <end position="201"/>
    </location>
</feature>
<comment type="caution">
    <text evidence="2">The sequence shown here is derived from an EMBL/GenBank/DDBJ whole genome shotgun (WGS) entry which is preliminary data.</text>
</comment>
<dbReference type="InterPro" id="IPR023393">
    <property type="entry name" value="START-like_dom_sf"/>
</dbReference>
<dbReference type="EMBL" id="JADGII010000002">
    <property type="protein sequence ID" value="MBF0635894.1"/>
    <property type="molecule type" value="Genomic_DNA"/>
</dbReference>
<sequence>MTEAQGGGDAAHELHLFDDIQWDFRVEHKDIRVYSAPLEESGLLGFRGVVSFQADLKKLVGLFHDTDSYHRWVHQLSSMKLLERGEGLRYVMQQVINAPWPLPPREMIVRTSLAEAGEDAIAVFMTSDPDFLPRDTRYCRVERTFGKWVFEPLENRSIRITFMMFVDPGPDIPASIANTAMFEVPFYSLQKLRRLAQDDSYQPAFPDEISRYLMIE</sequence>
<dbReference type="RefSeq" id="WP_175187125.1">
    <property type="nucleotide sequence ID" value="NZ_JABVZQ010000004.1"/>
</dbReference>
<dbReference type="SUPFAM" id="SSF55961">
    <property type="entry name" value="Bet v1-like"/>
    <property type="match status" value="1"/>
</dbReference>
<organism evidence="2 3">
    <name type="scientific">Prosthecochloris ethylica</name>
    <dbReference type="NCBI Taxonomy" id="2743976"/>
    <lineage>
        <taxon>Bacteria</taxon>
        <taxon>Pseudomonadati</taxon>
        <taxon>Chlorobiota</taxon>
        <taxon>Chlorobiia</taxon>
        <taxon>Chlorobiales</taxon>
        <taxon>Chlorobiaceae</taxon>
        <taxon>Prosthecochloris</taxon>
    </lineage>
</organism>
<name>A0ABR9XPM4_9CHLB</name>